<sequence>MIIVCALLLCVASPASAAEVKALSGEESRYPHAIRLEHGRNAGDILVSVNKWTQTEIYRGNRHGRSFRRAAVFTDTLAATSFMCCAHLYELPSPVGDMPAGTVLWAGSVGTKEHGMEIRIWRSPDAGTTWSYLSTCASSANRGGIWEPEFSVDASGRLVCHFADESFGVSHSQVLARTVSADGVHWSAKEFTVALSPRGYRPGMAHVRRMPGGSYYMTYEVCGQRSQYFCEAYYRTSADGWNWGDRAAFGTQLHSREGRYFAHTPSIALAPNGTPAGRVVLIGQMLMHSSGKIDEANGARLFVNDNGGVGEWYEAPAPVAVPQARDVNCPNYHPALLTSLDGKSVLEFTSDFNAAGACVTQFASGALPAHP</sequence>
<dbReference type="Gene3D" id="2.120.10.10">
    <property type="match status" value="1"/>
</dbReference>
<dbReference type="SUPFAM" id="SSF75005">
    <property type="entry name" value="Arabinanase/levansucrase/invertase"/>
    <property type="match status" value="1"/>
</dbReference>
<proteinExistence type="predicted"/>
<dbReference type="RefSeq" id="WP_146359875.1">
    <property type="nucleotide sequence ID" value="NZ_VOBR01000041.1"/>
</dbReference>
<name>A0A563EGH3_9PSEU</name>
<dbReference type="InterPro" id="IPR023296">
    <property type="entry name" value="Glyco_hydro_beta-prop_sf"/>
</dbReference>
<evidence type="ECO:0000256" key="1">
    <source>
        <dbReference type="SAM" id="SignalP"/>
    </source>
</evidence>
<feature type="chain" id="PRO_5021780514" evidence="1">
    <location>
        <begin position="18"/>
        <end position="371"/>
    </location>
</feature>
<protein>
    <submittedName>
        <fullName evidence="2">Exo-alpha-sialidase</fullName>
    </submittedName>
</protein>
<feature type="signal peptide" evidence="1">
    <location>
        <begin position="1"/>
        <end position="17"/>
    </location>
</feature>
<dbReference type="AlphaFoldDB" id="A0A563EGH3"/>
<keyword evidence="3" id="KW-1185">Reference proteome</keyword>
<evidence type="ECO:0000313" key="3">
    <source>
        <dbReference type="Proteomes" id="UP000316639"/>
    </source>
</evidence>
<dbReference type="EMBL" id="VOBR01000041">
    <property type="protein sequence ID" value="TWP45436.1"/>
    <property type="molecule type" value="Genomic_DNA"/>
</dbReference>
<dbReference type="Proteomes" id="UP000316639">
    <property type="component" value="Unassembled WGS sequence"/>
</dbReference>
<reference evidence="2 3" key="1">
    <citation type="submission" date="2019-07" db="EMBL/GenBank/DDBJ databases">
        <title>Lentzea xizangensis sp. nov., isolated from Qinghai-Tibetan Plateau Soils.</title>
        <authorList>
            <person name="Huang J."/>
        </authorList>
    </citation>
    <scope>NUCLEOTIDE SEQUENCE [LARGE SCALE GENOMIC DNA]</scope>
    <source>
        <strain evidence="2 3">FXJ1.1311</strain>
    </source>
</reference>
<dbReference type="OrthoDB" id="5958808at2"/>
<comment type="caution">
    <text evidence="2">The sequence shown here is derived from an EMBL/GenBank/DDBJ whole genome shotgun (WGS) entry which is preliminary data.</text>
</comment>
<organism evidence="2 3">
    <name type="scientific">Lentzea tibetensis</name>
    <dbReference type="NCBI Taxonomy" id="2591470"/>
    <lineage>
        <taxon>Bacteria</taxon>
        <taxon>Bacillati</taxon>
        <taxon>Actinomycetota</taxon>
        <taxon>Actinomycetes</taxon>
        <taxon>Pseudonocardiales</taxon>
        <taxon>Pseudonocardiaceae</taxon>
        <taxon>Lentzea</taxon>
    </lineage>
</organism>
<dbReference type="PANTHER" id="PTHR38792:SF3">
    <property type="entry name" value="BNR_ASP-BOX REPEAT DOMAIN PROTEIN (AFU_ORTHOLOGUE AFUA_7G06430)-RELATED"/>
    <property type="match status" value="1"/>
</dbReference>
<evidence type="ECO:0000313" key="2">
    <source>
        <dbReference type="EMBL" id="TWP45436.1"/>
    </source>
</evidence>
<keyword evidence="1" id="KW-0732">Signal</keyword>
<gene>
    <name evidence="2" type="ORF">FKR81_39090</name>
</gene>
<dbReference type="PANTHER" id="PTHR38792">
    <property type="entry name" value="BNR/ASP-BOX REPEAT DOMAIN PROTEIN (AFU_ORTHOLOGUE AFUA_7G06430)-RELATED"/>
    <property type="match status" value="1"/>
</dbReference>
<accession>A0A563EGH3</accession>